<protein>
    <recommendedName>
        <fullName evidence="2">Protein kinase domain-containing protein</fullName>
    </recommendedName>
</protein>
<sequence>MIGSEGAGDAGHEERYKNNKGQEGQDEIREVKKKQMRKQSKDLTKNCELCSLLCCYCCFYCLSKKNNRTETKTERQCNCKHESRPHLSVIDQCIHLLKVKGSEYLQEFLGHRYDTEDLKKDFIKFHKINRQACQNGRGVLLQGSKEQLLSGVATELGERIKERDEEEWPCWVTILLSDSVRKIRVRRHLTKKQRKYIWENANGTCYLCNCHIDPELRWHADHVLAFCQDPEKNDIIGNMLPTHEECNLSKAAHSLTWCARHDLFSMSTQVIQDVGSNLATFTRDALERALMLKHTLKNSSTKMMKQKLIDEKECEADIHHICDEQLQILEVECEEVEKIKIFNDDCVVQKPFDSLASGGSARVFKAKLLVDGKAPGTYALKRSADTILANKLRHEGHLLHKCQHENVVILFGVLEVTGYVRDEFLILEHFDFTLAHQGSGMGPSGQDIFWKDPIRSVGALARAIRHVHGMGVIHRDVNPANVLVKKNGVVKLSDFGEARLLSSDQQAMTLVGTNGFIAPEICKGLPYGSACDVYSFGCTLLDSRSGLHYLIEYQEDAKFFKRLAQDCIFDNPGDRLTMQDAVARIEEYAATWDSAAG</sequence>
<dbReference type="InterPro" id="IPR053235">
    <property type="entry name" value="Ser_Thr_kinase"/>
</dbReference>
<dbReference type="Gene3D" id="1.10.30.50">
    <property type="match status" value="1"/>
</dbReference>
<dbReference type="Gene3D" id="3.30.200.20">
    <property type="entry name" value="Phosphorylase Kinase, domain 1"/>
    <property type="match status" value="1"/>
</dbReference>
<dbReference type="PANTHER" id="PTHR24361:SF785">
    <property type="entry name" value="DUAL SPECIFICITY MITOGEN-ACTIVATED PROTEIN KINASE KINASE 1"/>
    <property type="match status" value="1"/>
</dbReference>
<dbReference type="GO" id="GO:0005737">
    <property type="term" value="C:cytoplasm"/>
    <property type="evidence" value="ECO:0007669"/>
    <property type="project" value="TreeGrafter"/>
</dbReference>
<dbReference type="PANTHER" id="PTHR24361">
    <property type="entry name" value="MITOGEN-ACTIVATED KINASE KINASE KINASE"/>
    <property type="match status" value="1"/>
</dbReference>
<name>A0A7S4JBH4_GUITH</name>
<gene>
    <name evidence="3" type="ORF">GTHE00462_LOCUS4263</name>
</gene>
<dbReference type="AlphaFoldDB" id="A0A7S4JBH4"/>
<proteinExistence type="predicted"/>
<organism evidence="3">
    <name type="scientific">Guillardia theta</name>
    <name type="common">Cryptophyte</name>
    <name type="synonym">Cryptomonas phi</name>
    <dbReference type="NCBI Taxonomy" id="55529"/>
    <lineage>
        <taxon>Eukaryota</taxon>
        <taxon>Cryptophyceae</taxon>
        <taxon>Pyrenomonadales</taxon>
        <taxon>Geminigeraceae</taxon>
        <taxon>Guillardia</taxon>
    </lineage>
</organism>
<evidence type="ECO:0000313" key="3">
    <source>
        <dbReference type="EMBL" id="CAE2257778.1"/>
    </source>
</evidence>
<feature type="domain" description="Protein kinase" evidence="2">
    <location>
        <begin position="349"/>
        <end position="597"/>
    </location>
</feature>
<evidence type="ECO:0000259" key="2">
    <source>
        <dbReference type="PROSITE" id="PS50011"/>
    </source>
</evidence>
<evidence type="ECO:0000256" key="1">
    <source>
        <dbReference type="SAM" id="MobiDB-lite"/>
    </source>
</evidence>
<dbReference type="GO" id="GO:0005524">
    <property type="term" value="F:ATP binding"/>
    <property type="evidence" value="ECO:0007669"/>
    <property type="project" value="InterPro"/>
</dbReference>
<dbReference type="PROSITE" id="PS50011">
    <property type="entry name" value="PROTEIN_KINASE_DOM"/>
    <property type="match status" value="1"/>
</dbReference>
<reference evidence="3" key="1">
    <citation type="submission" date="2021-01" db="EMBL/GenBank/DDBJ databases">
        <authorList>
            <person name="Corre E."/>
            <person name="Pelletier E."/>
            <person name="Niang G."/>
            <person name="Scheremetjew M."/>
            <person name="Finn R."/>
            <person name="Kale V."/>
            <person name="Holt S."/>
            <person name="Cochrane G."/>
            <person name="Meng A."/>
            <person name="Brown T."/>
            <person name="Cohen L."/>
        </authorList>
    </citation>
    <scope>NUCLEOTIDE SEQUENCE</scope>
    <source>
        <strain evidence="3">CCMP 2712</strain>
    </source>
</reference>
<dbReference type="SUPFAM" id="SSF56112">
    <property type="entry name" value="Protein kinase-like (PK-like)"/>
    <property type="match status" value="1"/>
</dbReference>
<dbReference type="Gene3D" id="1.10.510.10">
    <property type="entry name" value="Transferase(Phosphotransferase) domain 1"/>
    <property type="match status" value="1"/>
</dbReference>
<accession>A0A7S4JBH4</accession>
<dbReference type="GO" id="GO:0004674">
    <property type="term" value="F:protein serine/threonine kinase activity"/>
    <property type="evidence" value="ECO:0007669"/>
    <property type="project" value="TreeGrafter"/>
</dbReference>
<dbReference type="InterPro" id="IPR000719">
    <property type="entry name" value="Prot_kinase_dom"/>
</dbReference>
<dbReference type="Pfam" id="PF00069">
    <property type="entry name" value="Pkinase"/>
    <property type="match status" value="1"/>
</dbReference>
<feature type="region of interest" description="Disordered" evidence="1">
    <location>
        <begin position="1"/>
        <end position="33"/>
    </location>
</feature>
<dbReference type="InterPro" id="IPR011009">
    <property type="entry name" value="Kinase-like_dom_sf"/>
</dbReference>
<dbReference type="EMBL" id="HBKN01005182">
    <property type="protein sequence ID" value="CAE2257778.1"/>
    <property type="molecule type" value="Transcribed_RNA"/>
</dbReference>